<evidence type="ECO:0000313" key="2">
    <source>
        <dbReference type="Proteomes" id="UP000039021"/>
    </source>
</evidence>
<protein>
    <submittedName>
        <fullName evidence="1">Uncharacterized protein</fullName>
    </submittedName>
</protein>
<gene>
    <name evidence="1" type="ORF">ERS007739_04593</name>
</gene>
<comment type="caution">
    <text evidence="1">The sequence shown here is derived from an EMBL/GenBank/DDBJ whole genome shotgun (WGS) entry which is preliminary data.</text>
</comment>
<organism evidence="1 2">
    <name type="scientific">Mycobacterium tuberculosis</name>
    <dbReference type="NCBI Taxonomy" id="1773"/>
    <lineage>
        <taxon>Bacteria</taxon>
        <taxon>Bacillati</taxon>
        <taxon>Actinomycetota</taxon>
        <taxon>Actinomycetes</taxon>
        <taxon>Mycobacteriales</taxon>
        <taxon>Mycobacteriaceae</taxon>
        <taxon>Mycobacterium</taxon>
        <taxon>Mycobacterium tuberculosis complex</taxon>
    </lineage>
</organism>
<evidence type="ECO:0000313" key="1">
    <source>
        <dbReference type="EMBL" id="CPA42022.1"/>
    </source>
</evidence>
<dbReference type="AlphaFoldDB" id="A0A916LFW4"/>
<sequence>MPRLAAPLATLPGTFSKAYSGVCTPMTAKPLSL</sequence>
<reference evidence="2" key="1">
    <citation type="submission" date="2015-03" db="EMBL/GenBank/DDBJ databases">
        <authorList>
            <consortium name="Pathogen Informatics"/>
        </authorList>
    </citation>
    <scope>NUCLEOTIDE SEQUENCE [LARGE SCALE GENOMIC DNA]</scope>
    <source>
        <strain evidence="2">N09902308</strain>
    </source>
</reference>
<accession>A0A916LFW4</accession>
<dbReference type="EMBL" id="CSBK01002956">
    <property type="protein sequence ID" value="CPA42022.1"/>
    <property type="molecule type" value="Genomic_DNA"/>
</dbReference>
<proteinExistence type="predicted"/>
<dbReference type="Proteomes" id="UP000039021">
    <property type="component" value="Unassembled WGS sequence"/>
</dbReference>
<name>A0A916LFW4_MYCTX</name>